<gene>
    <name evidence="8" type="ORF">RMCC_6763</name>
</gene>
<protein>
    <submittedName>
        <fullName evidence="8">Membrane protein-like protein</fullName>
    </submittedName>
</protein>
<feature type="transmembrane region" description="Helical" evidence="6">
    <location>
        <begin position="460"/>
        <end position="476"/>
    </location>
</feature>
<keyword evidence="3 6" id="KW-1133">Transmembrane helix</keyword>
<reference evidence="9" key="2">
    <citation type="submission" date="2016-02" db="EMBL/GenBank/DDBJ databases">
        <title>Draft genome sequence of five rapidly growing Mycobacterium species.</title>
        <authorList>
            <person name="Katahira K."/>
            <person name="Gotou Y."/>
            <person name="Iida K."/>
            <person name="Ogura Y."/>
            <person name="Hayashi T."/>
        </authorList>
    </citation>
    <scope>NUCLEOTIDE SEQUENCE [LARGE SCALE GENOMIC DNA]</scope>
    <source>
        <strain evidence="9">JCM15298</strain>
    </source>
</reference>
<evidence type="ECO:0000256" key="2">
    <source>
        <dbReference type="ARBA" id="ARBA00022692"/>
    </source>
</evidence>
<evidence type="ECO:0000313" key="8">
    <source>
        <dbReference type="EMBL" id="GAS99798.1"/>
    </source>
</evidence>
<sequence length="741" mass="77005">MTTPAGLLLGLARRVHARDPEYDAMRRATRAGLVLPLVAAAAFGVGGVQTPMFAILGAVALLILADFPGNRPARALAYAGLGFNGAVLITLGTLVAPVPWLAVTVMLVIAAAVTFAGVLSEIVAAGQRATLLTFVPALCLPPGPIPDRLLGWAIALALCVPAALFLLPPRHHNELRLHAAQVCATLADRLQQDASADDVTAAMDALRTTFLGADFRPVGLTAGSRALVRVIDDLQWLSDRVKGSSGVLLAEMRDPIVAVLRESAAVLSTAEPQRAAHRGALAHALAVQRLIAQSRYREDILEILGEPDDEAALEIGRKLLTRRTISACVAATGRVIGLAADADARPVWARVLGRRLPPSGAAARVLSESEAVASIPSGFVATRAVVVRNSLRTGLGLALAVGVTYLFPVQNGLWVVLGAMSVLRSSALTTGARVVRAITGTVIGFGVGAVFIALMGVDPIVMWLTLPVVAFGSAFVPEVASFIAGQAAFTMMVVIIFNLIHPIGWRVGLIRVEDVVIGALVGVVVSVLLWPRGAAAAVNRSLDAARVAGTAYMKAAVLRVTRGASEDADNRISALGHDAMTAGRTLDDTVRHYLSESGGLTDLRAPVVRSANRATRLRGAAELIADVVPPPLDTYPQVRAVLESHCDAVCERFRGVESVTFGAPISDDFVRALRAGAGTGGELAVAAALPLVAVAANLGELELLYPEPAPALQADNPSRGASLPPAGTVPRVATLPRPGTA</sequence>
<dbReference type="EMBL" id="BCSY01000137">
    <property type="protein sequence ID" value="GAS99798.1"/>
    <property type="molecule type" value="Genomic_DNA"/>
</dbReference>
<keyword evidence="2 6" id="KW-0812">Transmembrane</keyword>
<feature type="transmembrane region" description="Helical" evidence="6">
    <location>
        <begin position="149"/>
        <end position="167"/>
    </location>
</feature>
<comment type="subcellular location">
    <subcellularLocation>
        <location evidence="1">Membrane</location>
        <topology evidence="1">Multi-pass membrane protein</topology>
    </subcellularLocation>
</comment>
<dbReference type="OrthoDB" id="4638444at2"/>
<feature type="transmembrane region" description="Helical" evidence="6">
    <location>
        <begin position="434"/>
        <end position="453"/>
    </location>
</feature>
<feature type="transmembrane region" description="Helical" evidence="6">
    <location>
        <begin position="75"/>
        <end position="94"/>
    </location>
</feature>
<accession>A0A124E3F4</accession>
<dbReference type="Pfam" id="PF13515">
    <property type="entry name" value="FUSC_2"/>
    <property type="match status" value="1"/>
</dbReference>
<evidence type="ECO:0000256" key="5">
    <source>
        <dbReference type="SAM" id="MobiDB-lite"/>
    </source>
</evidence>
<dbReference type="GO" id="GO:0016020">
    <property type="term" value="C:membrane"/>
    <property type="evidence" value="ECO:0007669"/>
    <property type="project" value="UniProtKB-SubCell"/>
</dbReference>
<keyword evidence="4 6" id="KW-0472">Membrane</keyword>
<feature type="transmembrane region" description="Helical" evidence="6">
    <location>
        <begin position="100"/>
        <end position="119"/>
    </location>
</feature>
<feature type="domain" description="Integral membrane bound transporter" evidence="7">
    <location>
        <begin position="399"/>
        <end position="525"/>
    </location>
</feature>
<feature type="region of interest" description="Disordered" evidence="5">
    <location>
        <begin position="713"/>
        <end position="741"/>
    </location>
</feature>
<feature type="transmembrane region" description="Helical" evidence="6">
    <location>
        <begin position="512"/>
        <end position="530"/>
    </location>
</feature>
<dbReference type="InterPro" id="IPR049453">
    <property type="entry name" value="Memb_transporter_dom"/>
</dbReference>
<dbReference type="Proteomes" id="UP000069443">
    <property type="component" value="Unassembled WGS sequence"/>
</dbReference>
<comment type="caution">
    <text evidence="8">The sequence shown here is derived from an EMBL/GenBank/DDBJ whole genome shotgun (WGS) entry which is preliminary data.</text>
</comment>
<evidence type="ECO:0000259" key="7">
    <source>
        <dbReference type="Pfam" id="PF13515"/>
    </source>
</evidence>
<organism evidence="8 9">
    <name type="scientific">Mycolicibacterium canariasense</name>
    <name type="common">Mycobacterium canariasense</name>
    <dbReference type="NCBI Taxonomy" id="228230"/>
    <lineage>
        <taxon>Bacteria</taxon>
        <taxon>Bacillati</taxon>
        <taxon>Actinomycetota</taxon>
        <taxon>Actinomycetes</taxon>
        <taxon>Mycobacteriales</taxon>
        <taxon>Mycobacteriaceae</taxon>
        <taxon>Mycolicibacterium</taxon>
    </lineage>
</organism>
<reference evidence="9" key="1">
    <citation type="journal article" date="2016" name="Genome Announc.">
        <title>Draft Genome Sequences of Five Rapidly Growing Mycobacterium Species, M. thermoresistibile, M. fortuitum subsp. acetamidolyticum, M. canariasense, M. brisbanense, and M. novocastrense.</title>
        <authorList>
            <person name="Katahira K."/>
            <person name="Ogura Y."/>
            <person name="Gotoh Y."/>
            <person name="Hayashi T."/>
        </authorList>
    </citation>
    <scope>NUCLEOTIDE SEQUENCE [LARGE SCALE GENOMIC DNA]</scope>
    <source>
        <strain evidence="9">JCM15298</strain>
    </source>
</reference>
<evidence type="ECO:0000313" key="9">
    <source>
        <dbReference type="Proteomes" id="UP000069443"/>
    </source>
</evidence>
<feature type="transmembrane region" description="Helical" evidence="6">
    <location>
        <begin position="482"/>
        <end position="500"/>
    </location>
</feature>
<evidence type="ECO:0000256" key="6">
    <source>
        <dbReference type="SAM" id="Phobius"/>
    </source>
</evidence>
<keyword evidence="9" id="KW-1185">Reference proteome</keyword>
<dbReference type="AlphaFoldDB" id="A0A124E3F4"/>
<evidence type="ECO:0000256" key="3">
    <source>
        <dbReference type="ARBA" id="ARBA00022989"/>
    </source>
</evidence>
<evidence type="ECO:0000256" key="1">
    <source>
        <dbReference type="ARBA" id="ARBA00004141"/>
    </source>
</evidence>
<evidence type="ECO:0000256" key="4">
    <source>
        <dbReference type="ARBA" id="ARBA00023136"/>
    </source>
</evidence>
<feature type="transmembrane region" description="Helical" evidence="6">
    <location>
        <begin position="33"/>
        <end position="63"/>
    </location>
</feature>
<dbReference type="STRING" id="228230.RMCC_6763"/>
<feature type="transmembrane region" description="Helical" evidence="6">
    <location>
        <begin position="397"/>
        <end position="422"/>
    </location>
</feature>
<name>A0A124E3F4_MYCCR</name>
<dbReference type="RefSeq" id="WP_062660415.1">
    <property type="nucleotide sequence ID" value="NZ_BCSY01000137.1"/>
</dbReference>
<proteinExistence type="predicted"/>